<dbReference type="Proteomes" id="UP001277761">
    <property type="component" value="Unassembled WGS sequence"/>
</dbReference>
<comment type="caution">
    <text evidence="2">The sequence shown here is derived from an EMBL/GenBank/DDBJ whole genome shotgun (WGS) entry which is preliminary data.</text>
</comment>
<dbReference type="SUPFAM" id="SSF52266">
    <property type="entry name" value="SGNH hydrolase"/>
    <property type="match status" value="1"/>
</dbReference>
<feature type="compositionally biased region" description="Basic and acidic residues" evidence="1">
    <location>
        <begin position="1"/>
        <end position="19"/>
    </location>
</feature>
<name>A0ABU4VJV8_9ACTN</name>
<dbReference type="RefSeq" id="WP_319954264.1">
    <property type="nucleotide sequence ID" value="NZ_JAXAVX010000004.1"/>
</dbReference>
<dbReference type="InterPro" id="IPR007407">
    <property type="entry name" value="DUF459"/>
</dbReference>
<organism evidence="2 3">
    <name type="scientific">Patulibacter brassicae</name>
    <dbReference type="NCBI Taxonomy" id="1705717"/>
    <lineage>
        <taxon>Bacteria</taxon>
        <taxon>Bacillati</taxon>
        <taxon>Actinomycetota</taxon>
        <taxon>Thermoleophilia</taxon>
        <taxon>Solirubrobacterales</taxon>
        <taxon>Patulibacteraceae</taxon>
        <taxon>Patulibacter</taxon>
    </lineage>
</organism>
<reference evidence="2 3" key="1">
    <citation type="submission" date="2023-11" db="EMBL/GenBank/DDBJ databases">
        <authorList>
            <person name="Xu M."/>
            <person name="Jiang T."/>
        </authorList>
    </citation>
    <scope>NUCLEOTIDE SEQUENCE [LARGE SCALE GENOMIC DNA]</scope>
    <source>
        <strain evidence="2 3">SD</strain>
    </source>
</reference>
<protein>
    <submittedName>
        <fullName evidence="2">GDSL-type esterase/lipase family protein</fullName>
    </submittedName>
</protein>
<evidence type="ECO:0000313" key="3">
    <source>
        <dbReference type="Proteomes" id="UP001277761"/>
    </source>
</evidence>
<evidence type="ECO:0000256" key="1">
    <source>
        <dbReference type="SAM" id="MobiDB-lite"/>
    </source>
</evidence>
<dbReference type="Pfam" id="PF04311">
    <property type="entry name" value="DUF459"/>
    <property type="match status" value="1"/>
</dbReference>
<dbReference type="EMBL" id="JAXAVX010000004">
    <property type="protein sequence ID" value="MDX8152109.1"/>
    <property type="molecule type" value="Genomic_DNA"/>
</dbReference>
<sequence length="346" mass="37174">MTDQEPRHDPITSESRPGDGDAPAGVHDPARQSTARGALIAVLVAVVALIAFEGKAVERAGERQEDGWQREVLLAVGKPTGWVADKLPFSGIGDRFNEVVGGGTGGTARTAAPVVSGSGAITPDAIDPAAVGETPRPPRPLRNLLVTGDSMATPLDAELARTFAARGVEVTRDPHIGTSISQPQIVDWRQLAAQQAAEKPDAVVVFLGANEGFPLPLGRRTVECCGTAWTAAYAQSVRTMMGTYRQRGDVRIYWLLLPFPRSGERAEVARAVNEGIRVAAQAYRAQVRLVDLATVFTPGRRFRDAMEVDGRERIVRESDGIHLNGEGSKLAAKLVAREIDRAWPRR</sequence>
<evidence type="ECO:0000313" key="2">
    <source>
        <dbReference type="EMBL" id="MDX8152109.1"/>
    </source>
</evidence>
<proteinExistence type="predicted"/>
<feature type="region of interest" description="Disordered" evidence="1">
    <location>
        <begin position="1"/>
        <end position="29"/>
    </location>
</feature>
<dbReference type="Gene3D" id="3.40.50.1110">
    <property type="entry name" value="SGNH hydrolase"/>
    <property type="match status" value="1"/>
</dbReference>
<accession>A0ABU4VJV8</accession>
<dbReference type="InterPro" id="IPR036514">
    <property type="entry name" value="SGNH_hydro_sf"/>
</dbReference>
<keyword evidence="3" id="KW-1185">Reference proteome</keyword>
<gene>
    <name evidence="2" type="ORF">SK069_10930</name>
</gene>